<dbReference type="InterPro" id="IPR000923">
    <property type="entry name" value="BlueCu_1"/>
</dbReference>
<comment type="caution">
    <text evidence="7">The sequence shown here is derived from an EMBL/GenBank/DDBJ whole genome shotgun (WGS) entry which is preliminary data.</text>
</comment>
<reference evidence="7 8" key="1">
    <citation type="submission" date="2023-05" db="EMBL/GenBank/DDBJ databases">
        <title>Novel species of genus Flectobacillus isolated from stream in China.</title>
        <authorList>
            <person name="Lu H."/>
        </authorList>
    </citation>
    <scope>NUCLEOTIDE SEQUENCE [LARGE SCALE GENOMIC DNA]</scope>
    <source>
        <strain evidence="7 8">DC10W</strain>
    </source>
</reference>
<evidence type="ECO:0000259" key="6">
    <source>
        <dbReference type="Pfam" id="PF00127"/>
    </source>
</evidence>
<feature type="domain" description="Blue (type 1) copper" evidence="6">
    <location>
        <begin position="45"/>
        <end position="154"/>
    </location>
</feature>
<keyword evidence="2" id="KW-0479">Metal-binding</keyword>
<evidence type="ECO:0000313" key="8">
    <source>
        <dbReference type="Proteomes" id="UP001236569"/>
    </source>
</evidence>
<proteinExistence type="predicted"/>
<dbReference type="Proteomes" id="UP001236569">
    <property type="component" value="Unassembled WGS sequence"/>
</dbReference>
<evidence type="ECO:0000256" key="2">
    <source>
        <dbReference type="ARBA" id="ARBA00022723"/>
    </source>
</evidence>
<dbReference type="SUPFAM" id="SSF49503">
    <property type="entry name" value="Cupredoxins"/>
    <property type="match status" value="1"/>
</dbReference>
<name>A0ABT6YIF3_9BACT</name>
<keyword evidence="3" id="KW-0249">Electron transport</keyword>
<gene>
    <name evidence="7" type="ORF">QM480_02540</name>
</gene>
<dbReference type="Pfam" id="PF00127">
    <property type="entry name" value="Copper-bind"/>
    <property type="match status" value="1"/>
</dbReference>
<sequence>MNPKLKQAFCQFKNVLSGMILLASVPTMSEAQALSDTTITIKVLGGLQFDTPRLVLKPNTRVTLILDNHDDMAHNFVLTKPSSRLKVVEEAAKLAERGAKMNYVPSSPLVIASTKIVEPGNMETLSFVLDKAGQYPYVCTYPGHGYVMFGVIYVGQSYIPPFEKDTNIPESQRAGTGNEHAHHGHGMPSSPHPYPIEFPLVYRTFMPEASPAAIAVALTPTESYCWDAGKCYLRYIWTGGFVDNAEQWKGNGSKLTKVEGEIYWREKQFPFTIGTKKMVPKVDFKGYKLKKRLPTFEYTLDGIKVAETLEWNESAQTITRVFVLGERTQTIFFNLPEQKSVSYTAKNGQLKNGVMAIPKTVKTFSIIIKRN</sequence>
<dbReference type="PANTHER" id="PTHR38439:SF3">
    <property type="entry name" value="COPPER-RESISTANT CUPROPROTEIN COPI"/>
    <property type="match status" value="1"/>
</dbReference>
<feature type="region of interest" description="Disordered" evidence="5">
    <location>
        <begin position="166"/>
        <end position="189"/>
    </location>
</feature>
<dbReference type="PROSITE" id="PS00196">
    <property type="entry name" value="COPPER_BLUE"/>
    <property type="match status" value="1"/>
</dbReference>
<dbReference type="EMBL" id="JASHID010000002">
    <property type="protein sequence ID" value="MDI9863184.1"/>
    <property type="molecule type" value="Genomic_DNA"/>
</dbReference>
<dbReference type="InterPro" id="IPR028871">
    <property type="entry name" value="BlueCu_1_BS"/>
</dbReference>
<accession>A0ABT6YIF3</accession>
<dbReference type="PANTHER" id="PTHR38439">
    <property type="entry name" value="AURACYANIN-B"/>
    <property type="match status" value="1"/>
</dbReference>
<evidence type="ECO:0000256" key="3">
    <source>
        <dbReference type="ARBA" id="ARBA00022982"/>
    </source>
</evidence>
<evidence type="ECO:0000256" key="5">
    <source>
        <dbReference type="SAM" id="MobiDB-lite"/>
    </source>
</evidence>
<dbReference type="Gene3D" id="2.60.40.420">
    <property type="entry name" value="Cupredoxins - blue copper proteins"/>
    <property type="match status" value="1"/>
</dbReference>
<organism evidence="7 8">
    <name type="scientific">Flectobacillus longus</name>
    <dbReference type="NCBI Taxonomy" id="2984207"/>
    <lineage>
        <taxon>Bacteria</taxon>
        <taxon>Pseudomonadati</taxon>
        <taxon>Bacteroidota</taxon>
        <taxon>Cytophagia</taxon>
        <taxon>Cytophagales</taxon>
        <taxon>Flectobacillaceae</taxon>
        <taxon>Flectobacillus</taxon>
    </lineage>
</organism>
<evidence type="ECO:0000256" key="4">
    <source>
        <dbReference type="ARBA" id="ARBA00023008"/>
    </source>
</evidence>
<protein>
    <submittedName>
        <fullName evidence="7">Plastocyanin/azurin family copper-binding protein</fullName>
    </submittedName>
</protein>
<dbReference type="InterPro" id="IPR050845">
    <property type="entry name" value="Cu-binding_ET"/>
</dbReference>
<dbReference type="InterPro" id="IPR008972">
    <property type="entry name" value="Cupredoxin"/>
</dbReference>
<evidence type="ECO:0000313" key="7">
    <source>
        <dbReference type="EMBL" id="MDI9863184.1"/>
    </source>
</evidence>
<dbReference type="RefSeq" id="WP_283368502.1">
    <property type="nucleotide sequence ID" value="NZ_JASHID010000002.1"/>
</dbReference>
<dbReference type="CDD" id="cd04233">
    <property type="entry name" value="Auracyanin"/>
    <property type="match status" value="1"/>
</dbReference>
<keyword evidence="8" id="KW-1185">Reference proteome</keyword>
<keyword evidence="4" id="KW-0186">Copper</keyword>
<keyword evidence="1" id="KW-0813">Transport</keyword>
<evidence type="ECO:0000256" key="1">
    <source>
        <dbReference type="ARBA" id="ARBA00022448"/>
    </source>
</evidence>